<sequence>MEHQIQTSPLARKIHTVCSKYDVHLCLLSNPPQDTHLSTVPSPADALRILDSSHVLLESNRSVMIQPLATVSVQQISRASQLPLHGRHRPRATHPSAGGGLASAGATRHRRDLWPVPPRQRTRLARPHRWNRQQTAAAGWAPYLWMQVSEAKSACFTPECLDTSLTEQLGERSRGKAMMEGYDQARDFWRRHNRCKSNRGGFKSSRGARTHHSARPCSLSQPLHIGLIASSKSSQGHALAFRTTAESNGPKPGYVPCFLLQDSKPHEPRSSSSAPSE</sequence>
<proteinExistence type="predicted"/>
<dbReference type="Proteomes" id="UP001492380">
    <property type="component" value="Unassembled WGS sequence"/>
</dbReference>
<reference evidence="2 3" key="1">
    <citation type="submission" date="2024-04" db="EMBL/GenBank/DDBJ databases">
        <title>Phyllosticta paracitricarpa is synonymous to the EU quarantine fungus P. citricarpa based on phylogenomic analyses.</title>
        <authorList>
            <consortium name="Lawrence Berkeley National Laboratory"/>
            <person name="Van Ingen-Buijs V.A."/>
            <person name="Van Westerhoven A.C."/>
            <person name="Haridas S."/>
            <person name="Skiadas P."/>
            <person name="Martin F."/>
            <person name="Groenewald J.Z."/>
            <person name="Crous P.W."/>
            <person name="Seidl M.F."/>
        </authorList>
    </citation>
    <scope>NUCLEOTIDE SEQUENCE [LARGE SCALE GENOMIC DNA]</scope>
    <source>
        <strain evidence="2 3">CBS 123374</strain>
    </source>
</reference>
<comment type="caution">
    <text evidence="2">The sequence shown here is derived from an EMBL/GenBank/DDBJ whole genome shotgun (WGS) entry which is preliminary data.</text>
</comment>
<dbReference type="EMBL" id="JBBWRZ010000014">
    <property type="protein sequence ID" value="KAK8223272.1"/>
    <property type="molecule type" value="Genomic_DNA"/>
</dbReference>
<organism evidence="2 3">
    <name type="scientific">Phyllosticta capitalensis</name>
    <dbReference type="NCBI Taxonomy" id="121624"/>
    <lineage>
        <taxon>Eukaryota</taxon>
        <taxon>Fungi</taxon>
        <taxon>Dikarya</taxon>
        <taxon>Ascomycota</taxon>
        <taxon>Pezizomycotina</taxon>
        <taxon>Dothideomycetes</taxon>
        <taxon>Dothideomycetes incertae sedis</taxon>
        <taxon>Botryosphaeriales</taxon>
        <taxon>Phyllostictaceae</taxon>
        <taxon>Phyllosticta</taxon>
    </lineage>
</organism>
<accession>A0ABR1Y9E1</accession>
<evidence type="ECO:0000256" key="1">
    <source>
        <dbReference type="SAM" id="MobiDB-lite"/>
    </source>
</evidence>
<protein>
    <submittedName>
        <fullName evidence="2">Uncharacterized protein</fullName>
    </submittedName>
</protein>
<feature type="region of interest" description="Disordered" evidence="1">
    <location>
        <begin position="83"/>
        <end position="118"/>
    </location>
</feature>
<evidence type="ECO:0000313" key="2">
    <source>
        <dbReference type="EMBL" id="KAK8223272.1"/>
    </source>
</evidence>
<gene>
    <name evidence="2" type="ORF">HDK90DRAFT_116135</name>
</gene>
<name>A0ABR1Y9E1_9PEZI</name>
<keyword evidence="3" id="KW-1185">Reference proteome</keyword>
<feature type="region of interest" description="Disordered" evidence="1">
    <location>
        <begin position="244"/>
        <end position="277"/>
    </location>
</feature>
<evidence type="ECO:0000313" key="3">
    <source>
        <dbReference type="Proteomes" id="UP001492380"/>
    </source>
</evidence>